<dbReference type="AlphaFoldDB" id="A0A1F5WTS6"/>
<evidence type="ECO:0000313" key="2">
    <source>
        <dbReference type="Proteomes" id="UP000178425"/>
    </source>
</evidence>
<accession>A0A1F5WTS6</accession>
<name>A0A1F5WTS6_9BACT</name>
<evidence type="ECO:0000313" key="1">
    <source>
        <dbReference type="EMBL" id="OGF79050.1"/>
    </source>
</evidence>
<comment type="caution">
    <text evidence="1">The sequence shown here is derived from an EMBL/GenBank/DDBJ whole genome shotgun (WGS) entry which is preliminary data.</text>
</comment>
<sequence length="188" mass="21710">MSFRDYAKFRGYKILDTPESVIEELQEIAMHYRALEEKNIEACRNSQKEYIHIISWLEILEFKHEWFSLSILGLNLPKNFINGVMMSAFKDKAFAEIAAHLQLAVLALTLLIWVEVNENDIILASHQKELLIILIDALVSKGKIDEHLLEGPMRVAGFEEPDFTKKYIKAVSLKLFGLNIQFNFKNPS</sequence>
<protein>
    <submittedName>
        <fullName evidence="1">Uncharacterized protein</fullName>
    </submittedName>
</protein>
<gene>
    <name evidence="1" type="ORF">A2W54_01810</name>
</gene>
<proteinExistence type="predicted"/>
<reference evidence="1 2" key="1">
    <citation type="journal article" date="2016" name="Nat. Commun.">
        <title>Thousands of microbial genomes shed light on interconnected biogeochemical processes in an aquifer system.</title>
        <authorList>
            <person name="Anantharaman K."/>
            <person name="Brown C.T."/>
            <person name="Hug L.A."/>
            <person name="Sharon I."/>
            <person name="Castelle C.J."/>
            <person name="Probst A.J."/>
            <person name="Thomas B.C."/>
            <person name="Singh A."/>
            <person name="Wilkins M.J."/>
            <person name="Karaoz U."/>
            <person name="Brodie E.L."/>
            <person name="Williams K.H."/>
            <person name="Hubbard S.S."/>
            <person name="Banfield J.F."/>
        </authorList>
    </citation>
    <scope>NUCLEOTIDE SEQUENCE [LARGE SCALE GENOMIC DNA]</scope>
</reference>
<dbReference type="EMBL" id="MFHI01000011">
    <property type="protein sequence ID" value="OGF79050.1"/>
    <property type="molecule type" value="Genomic_DNA"/>
</dbReference>
<organism evidence="1 2">
    <name type="scientific">Candidatus Giovannonibacteria bacterium RIFCSPHIGHO2_02_43_13</name>
    <dbReference type="NCBI Taxonomy" id="1798330"/>
    <lineage>
        <taxon>Bacteria</taxon>
        <taxon>Candidatus Giovannoniibacteriota</taxon>
    </lineage>
</organism>
<dbReference type="Proteomes" id="UP000178425">
    <property type="component" value="Unassembled WGS sequence"/>
</dbReference>